<dbReference type="EMBL" id="BMAW01038328">
    <property type="protein sequence ID" value="GFU51750.1"/>
    <property type="molecule type" value="Genomic_DNA"/>
</dbReference>
<dbReference type="GO" id="GO:0003676">
    <property type="term" value="F:nucleic acid binding"/>
    <property type="evidence" value="ECO:0007669"/>
    <property type="project" value="InterPro"/>
</dbReference>
<gene>
    <name evidence="2" type="primary">F54H12.3_122</name>
    <name evidence="2" type="ORF">NPIL_94571</name>
</gene>
<feature type="domain" description="Integrase catalytic" evidence="1">
    <location>
        <begin position="52"/>
        <end position="161"/>
    </location>
</feature>
<dbReference type="PANTHER" id="PTHR46585">
    <property type="entry name" value="INTEGRASE CORE DOMAIN CONTAINING PROTEIN"/>
    <property type="match status" value="1"/>
</dbReference>
<dbReference type="Pfam" id="PF00665">
    <property type="entry name" value="rve"/>
    <property type="match status" value="1"/>
</dbReference>
<evidence type="ECO:0000259" key="1">
    <source>
        <dbReference type="PROSITE" id="PS50994"/>
    </source>
</evidence>
<dbReference type="PROSITE" id="PS50994">
    <property type="entry name" value="INTEGRASE"/>
    <property type="match status" value="1"/>
</dbReference>
<organism evidence="2 3">
    <name type="scientific">Nephila pilipes</name>
    <name type="common">Giant wood spider</name>
    <name type="synonym">Nephila maculata</name>
    <dbReference type="NCBI Taxonomy" id="299642"/>
    <lineage>
        <taxon>Eukaryota</taxon>
        <taxon>Metazoa</taxon>
        <taxon>Ecdysozoa</taxon>
        <taxon>Arthropoda</taxon>
        <taxon>Chelicerata</taxon>
        <taxon>Arachnida</taxon>
        <taxon>Araneae</taxon>
        <taxon>Araneomorphae</taxon>
        <taxon>Entelegynae</taxon>
        <taxon>Araneoidea</taxon>
        <taxon>Nephilidae</taxon>
        <taxon>Nephila</taxon>
    </lineage>
</organism>
<dbReference type="AlphaFoldDB" id="A0A8X6R1W0"/>
<sequence>MEKLLESVYYDFSNPASFGGIKKISKVPYKKVKRWFMTQDTYSLHKPIRYKFSRRPTLSYGINDLWQCDLVDVRHLARYNKGFKYLLTIIDVFSKYAYVIPLKSKTSVAVKNAFEKLLQRVKPKNIQSDKGKEFYNTYLQSLFKSYSMNHYSSHSDLKASV</sequence>
<dbReference type="PANTHER" id="PTHR46585:SF1">
    <property type="entry name" value="CHROMO DOMAIN-CONTAINING PROTEIN"/>
    <property type="match status" value="1"/>
</dbReference>
<accession>A0A8X6R1W0</accession>
<name>A0A8X6R1W0_NEPPI</name>
<dbReference type="SUPFAM" id="SSF53098">
    <property type="entry name" value="Ribonuclease H-like"/>
    <property type="match status" value="1"/>
</dbReference>
<dbReference type="InterPro" id="IPR036397">
    <property type="entry name" value="RNaseH_sf"/>
</dbReference>
<dbReference type="InterPro" id="IPR012337">
    <property type="entry name" value="RNaseH-like_sf"/>
</dbReference>
<evidence type="ECO:0000313" key="2">
    <source>
        <dbReference type="EMBL" id="GFU51750.1"/>
    </source>
</evidence>
<dbReference type="GO" id="GO:0015074">
    <property type="term" value="P:DNA integration"/>
    <property type="evidence" value="ECO:0007669"/>
    <property type="project" value="InterPro"/>
</dbReference>
<comment type="caution">
    <text evidence="2">The sequence shown here is derived from an EMBL/GenBank/DDBJ whole genome shotgun (WGS) entry which is preliminary data.</text>
</comment>
<proteinExistence type="predicted"/>
<dbReference type="Proteomes" id="UP000887013">
    <property type="component" value="Unassembled WGS sequence"/>
</dbReference>
<dbReference type="OrthoDB" id="6420463at2759"/>
<reference evidence="2" key="1">
    <citation type="submission" date="2020-08" db="EMBL/GenBank/DDBJ databases">
        <title>Multicomponent nature underlies the extraordinary mechanical properties of spider dragline silk.</title>
        <authorList>
            <person name="Kono N."/>
            <person name="Nakamura H."/>
            <person name="Mori M."/>
            <person name="Yoshida Y."/>
            <person name="Ohtoshi R."/>
            <person name="Malay A.D."/>
            <person name="Moran D.A.P."/>
            <person name="Tomita M."/>
            <person name="Numata K."/>
            <person name="Arakawa K."/>
        </authorList>
    </citation>
    <scope>NUCLEOTIDE SEQUENCE</scope>
</reference>
<keyword evidence="3" id="KW-1185">Reference proteome</keyword>
<dbReference type="Gene3D" id="3.30.420.10">
    <property type="entry name" value="Ribonuclease H-like superfamily/Ribonuclease H"/>
    <property type="match status" value="1"/>
</dbReference>
<evidence type="ECO:0000313" key="3">
    <source>
        <dbReference type="Proteomes" id="UP000887013"/>
    </source>
</evidence>
<protein>
    <submittedName>
        <fullName evidence="2">Uncharacterized transposon-derived protein F54H12.3</fullName>
    </submittedName>
</protein>
<dbReference type="InterPro" id="IPR001584">
    <property type="entry name" value="Integrase_cat-core"/>
</dbReference>